<evidence type="ECO:0000256" key="1">
    <source>
        <dbReference type="SAM" id="SignalP"/>
    </source>
</evidence>
<dbReference type="GO" id="GO:0009055">
    <property type="term" value="F:electron transfer activity"/>
    <property type="evidence" value="ECO:0007669"/>
    <property type="project" value="InterPro"/>
</dbReference>
<evidence type="ECO:0000313" key="3">
    <source>
        <dbReference type="Proteomes" id="UP000308018"/>
    </source>
</evidence>
<reference evidence="2 3" key="1">
    <citation type="submission" date="2019-04" db="EMBL/GenBank/DDBJ databases">
        <title>A reverse ecology approach based on a biological definition of microbial populations.</title>
        <authorList>
            <person name="Arevalo P."/>
            <person name="Vaninsberghe D."/>
            <person name="Elsherbini J."/>
            <person name="Gore J."/>
            <person name="Polz M."/>
        </authorList>
    </citation>
    <scope>NUCLEOTIDE SEQUENCE [LARGE SCALE GENOMIC DNA]</scope>
    <source>
        <strain evidence="2 3">10N.222.45.A8</strain>
    </source>
</reference>
<protein>
    <submittedName>
        <fullName evidence="2">Cytochrome c</fullName>
    </submittedName>
</protein>
<dbReference type="GO" id="GO:0020037">
    <property type="term" value="F:heme binding"/>
    <property type="evidence" value="ECO:0007669"/>
    <property type="project" value="InterPro"/>
</dbReference>
<dbReference type="EMBL" id="SYVV01000004">
    <property type="protein sequence ID" value="TKG36807.1"/>
    <property type="molecule type" value="Genomic_DNA"/>
</dbReference>
<sequence length="171" mass="19432">MSVSKPDNKSYMKRGEINMNKRMIHKRLVSLLCTTTVLLSTHAWASQDHSNQIEQRQYAFTQVETLIEQAKDLLDGNDTSWQVLEETSLELTAHSELLLTSFPVGSQEGSKAKESVWSEPEKFERLLSQMNQGFQELYQGSQQGDVSLAESGLEAAQATCKSCHRSYRSRW</sequence>
<gene>
    <name evidence="2" type="ORF">FC057_02685</name>
</gene>
<dbReference type="AlphaFoldDB" id="A0AB38NVR2"/>
<dbReference type="SUPFAM" id="SSF47175">
    <property type="entry name" value="Cytochromes"/>
    <property type="match status" value="1"/>
</dbReference>
<name>A0AB38NVR2_9VIBR</name>
<evidence type="ECO:0000313" key="2">
    <source>
        <dbReference type="EMBL" id="TKG36807.1"/>
    </source>
</evidence>
<dbReference type="Gene3D" id="1.20.120.10">
    <property type="entry name" value="Cytochrome c/b562"/>
    <property type="match status" value="1"/>
</dbReference>
<dbReference type="InterPro" id="IPR002321">
    <property type="entry name" value="Cyt_c_II"/>
</dbReference>
<proteinExistence type="predicted"/>
<dbReference type="PROSITE" id="PS51009">
    <property type="entry name" value="CYTCII"/>
    <property type="match status" value="1"/>
</dbReference>
<dbReference type="Pfam" id="PF01322">
    <property type="entry name" value="Cytochrom_C_2"/>
    <property type="match status" value="1"/>
</dbReference>
<accession>A0AB38NVR2</accession>
<feature type="chain" id="PRO_5044307059" evidence="1">
    <location>
        <begin position="46"/>
        <end position="171"/>
    </location>
</feature>
<dbReference type="RefSeq" id="WP_102258554.1">
    <property type="nucleotide sequence ID" value="NZ_MDBP01000113.1"/>
</dbReference>
<dbReference type="GO" id="GO:0005506">
    <property type="term" value="F:iron ion binding"/>
    <property type="evidence" value="ECO:0007669"/>
    <property type="project" value="InterPro"/>
</dbReference>
<organism evidence="2 3">
    <name type="scientific">Vibrio tasmaniensis</name>
    <dbReference type="NCBI Taxonomy" id="212663"/>
    <lineage>
        <taxon>Bacteria</taxon>
        <taxon>Pseudomonadati</taxon>
        <taxon>Pseudomonadota</taxon>
        <taxon>Gammaproteobacteria</taxon>
        <taxon>Vibrionales</taxon>
        <taxon>Vibrionaceae</taxon>
        <taxon>Vibrio</taxon>
    </lineage>
</organism>
<comment type="caution">
    <text evidence="2">The sequence shown here is derived from an EMBL/GenBank/DDBJ whole genome shotgun (WGS) entry which is preliminary data.</text>
</comment>
<feature type="signal peptide" evidence="1">
    <location>
        <begin position="1"/>
        <end position="45"/>
    </location>
</feature>
<dbReference type="InterPro" id="IPR010980">
    <property type="entry name" value="Cyt_c/b562"/>
</dbReference>
<dbReference type="Proteomes" id="UP000308018">
    <property type="component" value="Unassembled WGS sequence"/>
</dbReference>
<dbReference type="GO" id="GO:0022900">
    <property type="term" value="P:electron transport chain"/>
    <property type="evidence" value="ECO:0007669"/>
    <property type="project" value="InterPro"/>
</dbReference>
<keyword evidence="1" id="KW-0732">Signal</keyword>